<feature type="transmembrane region" description="Helical" evidence="1">
    <location>
        <begin position="44"/>
        <end position="62"/>
    </location>
</feature>
<dbReference type="EMBL" id="CP006272">
    <property type="protein sequence ID" value="AGZ39609.1"/>
    <property type="molecule type" value="Genomic_DNA"/>
</dbReference>
<reference evidence="2 3" key="1">
    <citation type="journal article" date="2014" name="J. Biotechnol.">
        <title>Complete genome sequence of the actinobacterium Actinoplanes friuliensis HAG 010964, producer of the lipopeptide antibiotic friulimycin.</title>
        <authorList>
            <person name="Ruckert C."/>
            <person name="Szczepanowski R."/>
            <person name="Albersmeier A."/>
            <person name="Goesmann A."/>
            <person name="Fischer N."/>
            <person name="Steinkamper A."/>
            <person name="Puhler A."/>
            <person name="Biener R."/>
            <person name="Schwartz D."/>
            <person name="Kalinowski J."/>
        </authorList>
    </citation>
    <scope>NUCLEOTIDE SEQUENCE [LARGE SCALE GENOMIC DNA]</scope>
    <source>
        <strain evidence="2 3">DSM 7358</strain>
    </source>
</reference>
<evidence type="ECO:0000313" key="3">
    <source>
        <dbReference type="Proteomes" id="UP000017746"/>
    </source>
</evidence>
<dbReference type="STRING" id="1246995.AFR_06600"/>
<dbReference type="RefSeq" id="WP_023359140.1">
    <property type="nucleotide sequence ID" value="NC_022657.1"/>
</dbReference>
<dbReference type="Proteomes" id="UP000017746">
    <property type="component" value="Chromosome"/>
</dbReference>
<gene>
    <name evidence="2" type="ORF">AFR_06600</name>
</gene>
<proteinExistence type="predicted"/>
<keyword evidence="3" id="KW-1185">Reference proteome</keyword>
<dbReference type="OrthoDB" id="3392557at2"/>
<dbReference type="HOGENOM" id="CLU_2398773_0_0_11"/>
<evidence type="ECO:0000313" key="2">
    <source>
        <dbReference type="EMBL" id="AGZ39609.1"/>
    </source>
</evidence>
<evidence type="ECO:0000256" key="1">
    <source>
        <dbReference type="SAM" id="Phobius"/>
    </source>
</evidence>
<dbReference type="AlphaFoldDB" id="U5VRZ7"/>
<feature type="transmembrane region" description="Helical" evidence="1">
    <location>
        <begin position="74"/>
        <end position="91"/>
    </location>
</feature>
<dbReference type="PATRIC" id="fig|1246995.3.peg.1347"/>
<keyword evidence="1" id="KW-1133">Transmembrane helix</keyword>
<protein>
    <submittedName>
        <fullName evidence="2">Uncharacterized protein</fullName>
    </submittedName>
</protein>
<dbReference type="KEGG" id="afs:AFR_06600"/>
<keyword evidence="1" id="KW-0812">Transmembrane</keyword>
<dbReference type="eggNOG" id="ENOG5032KR3">
    <property type="taxonomic scope" value="Bacteria"/>
</dbReference>
<accession>U5VRZ7</accession>
<feature type="transmembrane region" description="Helical" evidence="1">
    <location>
        <begin position="9"/>
        <end position="32"/>
    </location>
</feature>
<organism evidence="2 3">
    <name type="scientific">Actinoplanes friuliensis DSM 7358</name>
    <dbReference type="NCBI Taxonomy" id="1246995"/>
    <lineage>
        <taxon>Bacteria</taxon>
        <taxon>Bacillati</taxon>
        <taxon>Actinomycetota</taxon>
        <taxon>Actinomycetes</taxon>
        <taxon>Micromonosporales</taxon>
        <taxon>Micromonosporaceae</taxon>
        <taxon>Actinoplanes</taxon>
    </lineage>
</organism>
<name>U5VRZ7_9ACTN</name>
<keyword evidence="1" id="KW-0472">Membrane</keyword>
<sequence>MSPFKRWRIAIPLAIISALLLGATILGAWAYWADDSTAEHALTAFLGIMFALCLGISISIGVDRKLQDVPWMRIGTVALFIALACGVSWVRDSL</sequence>